<gene>
    <name evidence="2" type="ORF">E4665_09910</name>
</gene>
<sequence length="246" mass="28253">MQGINNQSFDALLRHETRRVRKNGKPRMSRQWWMIYAIFFLAAALILTTYFSLSYHIEMKYIWSVCWGIPWVVFGFSIGKIRREWGNGTVGWWLALPYSRWRLIAAKFLAMMVRGLCLALIAFTLIILFGAYATLISSSLSLHDFQIFILSGWLPMLLDLAAFPLLAGLGLFLGVLRQSTWRPAGILFWVFWGILWSLFSSTGWFQGVYNGRYDPLALSAAVIISWIAALLLLLLSSWLLDKKLDL</sequence>
<feature type="transmembrane region" description="Helical" evidence="1">
    <location>
        <begin position="32"/>
        <end position="55"/>
    </location>
</feature>
<dbReference type="OrthoDB" id="2373063at2"/>
<dbReference type="RefSeq" id="WP_135348638.1">
    <property type="nucleotide sequence ID" value="NZ_SRJD01000010.1"/>
</dbReference>
<protein>
    <submittedName>
        <fullName evidence="2">Uncharacterized protein</fullName>
    </submittedName>
</protein>
<dbReference type="GO" id="GO:0005886">
    <property type="term" value="C:plasma membrane"/>
    <property type="evidence" value="ECO:0007669"/>
    <property type="project" value="UniProtKB-SubCell"/>
</dbReference>
<dbReference type="Pfam" id="PF12679">
    <property type="entry name" value="ABC2_membrane_2"/>
    <property type="match status" value="1"/>
</dbReference>
<reference evidence="2 3" key="1">
    <citation type="journal article" date="2015" name="Int. J. Syst. Evol. Microbiol.">
        <title>Sporolactobacillus shoreae sp. nov. and Sporolactobacillus spathodeae sp. nov., two spore-forming lactic acid bacteria isolated from tree barks in Thailand.</title>
        <authorList>
            <person name="Thamacharoensuk T."/>
            <person name="Kitahara M."/>
            <person name="Ohkuma M."/>
            <person name="Thongchul N."/>
            <person name="Tanasupawat S."/>
        </authorList>
    </citation>
    <scope>NUCLEOTIDE SEQUENCE [LARGE SCALE GENOMIC DNA]</scope>
    <source>
        <strain evidence="2 3">BK92</strain>
    </source>
</reference>
<feature type="transmembrane region" description="Helical" evidence="1">
    <location>
        <begin position="153"/>
        <end position="174"/>
    </location>
</feature>
<feature type="transmembrane region" description="Helical" evidence="1">
    <location>
        <begin position="186"/>
        <end position="205"/>
    </location>
</feature>
<dbReference type="Proteomes" id="UP000298347">
    <property type="component" value="Unassembled WGS sequence"/>
</dbReference>
<keyword evidence="1" id="KW-1133">Transmembrane helix</keyword>
<comment type="caution">
    <text evidence="2">The sequence shown here is derived from an EMBL/GenBank/DDBJ whole genome shotgun (WGS) entry which is preliminary data.</text>
</comment>
<keyword evidence="1" id="KW-0812">Transmembrane</keyword>
<name>A0A4Z0GLT1_9BACL</name>
<feature type="transmembrane region" description="Helical" evidence="1">
    <location>
        <begin position="61"/>
        <end position="79"/>
    </location>
</feature>
<evidence type="ECO:0000313" key="3">
    <source>
        <dbReference type="Proteomes" id="UP000298347"/>
    </source>
</evidence>
<dbReference type="AlphaFoldDB" id="A0A4Z0GLT1"/>
<proteinExistence type="predicted"/>
<accession>A0A4Z0GLT1</accession>
<feature type="transmembrane region" description="Helical" evidence="1">
    <location>
        <begin position="108"/>
        <end position="133"/>
    </location>
</feature>
<dbReference type="EMBL" id="SRJD01000010">
    <property type="protein sequence ID" value="TGA97974.1"/>
    <property type="molecule type" value="Genomic_DNA"/>
</dbReference>
<keyword evidence="1" id="KW-0472">Membrane</keyword>
<keyword evidence="3" id="KW-1185">Reference proteome</keyword>
<feature type="transmembrane region" description="Helical" evidence="1">
    <location>
        <begin position="217"/>
        <end position="240"/>
    </location>
</feature>
<evidence type="ECO:0000313" key="2">
    <source>
        <dbReference type="EMBL" id="TGA97974.1"/>
    </source>
</evidence>
<dbReference type="GO" id="GO:0140359">
    <property type="term" value="F:ABC-type transporter activity"/>
    <property type="evidence" value="ECO:0007669"/>
    <property type="project" value="InterPro"/>
</dbReference>
<organism evidence="2 3">
    <name type="scientific">Sporolactobacillus shoreae</name>
    <dbReference type="NCBI Taxonomy" id="1465501"/>
    <lineage>
        <taxon>Bacteria</taxon>
        <taxon>Bacillati</taxon>
        <taxon>Bacillota</taxon>
        <taxon>Bacilli</taxon>
        <taxon>Bacillales</taxon>
        <taxon>Sporolactobacillaceae</taxon>
        <taxon>Sporolactobacillus</taxon>
    </lineage>
</organism>
<evidence type="ECO:0000256" key="1">
    <source>
        <dbReference type="SAM" id="Phobius"/>
    </source>
</evidence>